<dbReference type="InterPro" id="IPR023395">
    <property type="entry name" value="MCP_dom_sf"/>
</dbReference>
<comment type="caution">
    <text evidence="13">The sequence shown here is derived from an EMBL/GenBank/DDBJ whole genome shotgun (WGS) entry which is preliminary data.</text>
</comment>
<dbReference type="InterPro" id="IPR038765">
    <property type="entry name" value="Papain-like_cys_pep_sf"/>
</dbReference>
<evidence type="ECO:0000256" key="10">
    <source>
        <dbReference type="ARBA" id="ARBA00023136"/>
    </source>
</evidence>
<organism evidence="13 14">
    <name type="scientific">Coptis chinensis</name>
    <dbReference type="NCBI Taxonomy" id="261450"/>
    <lineage>
        <taxon>Eukaryota</taxon>
        <taxon>Viridiplantae</taxon>
        <taxon>Streptophyta</taxon>
        <taxon>Embryophyta</taxon>
        <taxon>Tracheophyta</taxon>
        <taxon>Spermatophyta</taxon>
        <taxon>Magnoliopsida</taxon>
        <taxon>Ranunculales</taxon>
        <taxon>Ranunculaceae</taxon>
        <taxon>Coptidoideae</taxon>
        <taxon>Coptis</taxon>
    </lineage>
</organism>
<dbReference type="Proteomes" id="UP000631114">
    <property type="component" value="Unassembled WGS sequence"/>
</dbReference>
<keyword evidence="5" id="KW-0050">Antiport</keyword>
<keyword evidence="6 12" id="KW-0812">Transmembrane</keyword>
<dbReference type="GO" id="GO:0005743">
    <property type="term" value="C:mitochondrial inner membrane"/>
    <property type="evidence" value="ECO:0007669"/>
    <property type="project" value="UniProtKB-SubCell"/>
</dbReference>
<keyword evidence="4 12" id="KW-0813">Transport</keyword>
<name>A0A835LYY6_9MAGN</name>
<dbReference type="Pfam" id="PF00153">
    <property type="entry name" value="Mito_carr"/>
    <property type="match status" value="1"/>
</dbReference>
<evidence type="ECO:0000256" key="6">
    <source>
        <dbReference type="ARBA" id="ARBA00022692"/>
    </source>
</evidence>
<keyword evidence="14" id="KW-1185">Reference proteome</keyword>
<dbReference type="Gene3D" id="1.50.40.10">
    <property type="entry name" value="Mitochondrial carrier domain"/>
    <property type="match status" value="1"/>
</dbReference>
<comment type="caution">
    <text evidence="12">Lacks conserved residue(s) required for the propagation of feature annotation.</text>
</comment>
<protein>
    <recommendedName>
        <fullName evidence="12">ADP/ATP translocase</fullName>
    </recommendedName>
    <alternativeName>
        <fullName evidence="12">ADP,ATP carrier protein</fullName>
    </alternativeName>
</protein>
<evidence type="ECO:0000256" key="8">
    <source>
        <dbReference type="ARBA" id="ARBA00022989"/>
    </source>
</evidence>
<evidence type="ECO:0000256" key="7">
    <source>
        <dbReference type="ARBA" id="ARBA00022737"/>
    </source>
</evidence>
<dbReference type="AlphaFoldDB" id="A0A835LYY6"/>
<sequence length="205" mass="23419">MAAGNGLQETWDLEVLLVLYPFSLSILWITLEPVWLMMQSPQRGGRGRQFNGLIDVYKKTLKFGGIVGLYHGFNIIVYMGLYFGMYDSMKPVLLTGNLQLFFAWCAYLNAEENSKPTNNNKHYYYPMLMGASKDKIKNEMQLTSAAHAIYLDNDISEYRRFVPVVDSNHWWLYVFDPSDRKVVILDSLTGSASYICGGTDSMKSM</sequence>
<proteinExistence type="inferred from homology"/>
<accession>A0A835LYY6</accession>
<evidence type="ECO:0000256" key="3">
    <source>
        <dbReference type="ARBA" id="ARBA00011245"/>
    </source>
</evidence>
<dbReference type="PANTHER" id="PTHR45635:SF47">
    <property type="entry name" value="ADP,ATP CARRIER PROTEIN, MITOCHONDRIAL"/>
    <property type="match status" value="1"/>
</dbReference>
<dbReference type="GO" id="GO:0140021">
    <property type="term" value="P:mitochondrial ADP transmembrane transport"/>
    <property type="evidence" value="ECO:0007669"/>
    <property type="project" value="InterPro"/>
</dbReference>
<evidence type="ECO:0000256" key="11">
    <source>
        <dbReference type="ARBA" id="ARBA00045250"/>
    </source>
</evidence>
<comment type="function">
    <text evidence="11">ADP:ATP antiporter that mediates import of ADP into the mitochondrial matrix for ATP synthesis, and export of ATP out to fuel the cell. Cycles between the cytoplasmic-open state (c-state) and the matrix-open state (m-state): operates by the alternating access mechanism with a single substrate-binding site intermittently exposed to either the cytosolic (c-state) or matrix (m-state) side of the inner mitochondrial membrane.</text>
</comment>
<gene>
    <name evidence="13" type="ORF">IFM89_003257</name>
</gene>
<dbReference type="SUPFAM" id="SSF54001">
    <property type="entry name" value="Cysteine proteinases"/>
    <property type="match status" value="1"/>
</dbReference>
<evidence type="ECO:0000313" key="13">
    <source>
        <dbReference type="EMBL" id="KAF9612715.1"/>
    </source>
</evidence>
<evidence type="ECO:0000256" key="12">
    <source>
        <dbReference type="RuleBase" id="RU368008"/>
    </source>
</evidence>
<reference evidence="13 14" key="1">
    <citation type="submission" date="2020-10" db="EMBL/GenBank/DDBJ databases">
        <title>The Coptis chinensis genome and diversification of protoberbering-type alkaloids.</title>
        <authorList>
            <person name="Wang B."/>
            <person name="Shu S."/>
            <person name="Song C."/>
            <person name="Liu Y."/>
        </authorList>
    </citation>
    <scope>NUCLEOTIDE SEQUENCE [LARGE SCALE GENOMIC DNA]</scope>
    <source>
        <strain evidence="13">HL-2020</strain>
        <tissue evidence="13">Leaf</tissue>
    </source>
</reference>
<evidence type="ECO:0000256" key="5">
    <source>
        <dbReference type="ARBA" id="ARBA00022449"/>
    </source>
</evidence>
<comment type="subunit">
    <text evidence="3 12">Monomer.</text>
</comment>
<dbReference type="OrthoDB" id="270584at2759"/>
<feature type="transmembrane region" description="Helical" evidence="12">
    <location>
        <begin position="15"/>
        <end position="38"/>
    </location>
</feature>
<evidence type="ECO:0000256" key="2">
    <source>
        <dbReference type="ARBA" id="ARBA00006375"/>
    </source>
</evidence>
<comment type="similarity">
    <text evidence="2 12">Belongs to the mitochondrial carrier (TC 2.A.29) family.</text>
</comment>
<dbReference type="GO" id="GO:1990544">
    <property type="term" value="P:mitochondrial ATP transmembrane transport"/>
    <property type="evidence" value="ECO:0007669"/>
    <property type="project" value="InterPro"/>
</dbReference>
<dbReference type="InterPro" id="IPR018108">
    <property type="entry name" value="MCP_transmembrane"/>
</dbReference>
<evidence type="ECO:0000313" key="14">
    <source>
        <dbReference type="Proteomes" id="UP000631114"/>
    </source>
</evidence>
<keyword evidence="8 12" id="KW-1133">Transmembrane helix</keyword>
<feature type="transmembrane region" description="Helical" evidence="12">
    <location>
        <begin position="67"/>
        <end position="86"/>
    </location>
</feature>
<keyword evidence="9" id="KW-0496">Mitochondrion</keyword>
<dbReference type="SUPFAM" id="SSF103506">
    <property type="entry name" value="Mitochondrial carrier"/>
    <property type="match status" value="1"/>
</dbReference>
<comment type="subcellular location">
    <subcellularLocation>
        <location evidence="12">Membrane</location>
        <topology evidence="12">Multi-pass membrane protein</topology>
    </subcellularLocation>
    <subcellularLocation>
        <location evidence="1">Mitochondrion inner membrane</location>
        <topology evidence="1">Multi-pass membrane protein</topology>
    </subcellularLocation>
</comment>
<keyword evidence="7" id="KW-0677">Repeat</keyword>
<evidence type="ECO:0000256" key="4">
    <source>
        <dbReference type="ARBA" id="ARBA00022448"/>
    </source>
</evidence>
<evidence type="ECO:0000256" key="1">
    <source>
        <dbReference type="ARBA" id="ARBA00004448"/>
    </source>
</evidence>
<dbReference type="EMBL" id="JADFTS010000003">
    <property type="protein sequence ID" value="KAF9612715.1"/>
    <property type="molecule type" value="Genomic_DNA"/>
</dbReference>
<dbReference type="GO" id="GO:0005471">
    <property type="term" value="F:ATP:ADP antiporter activity"/>
    <property type="evidence" value="ECO:0007669"/>
    <property type="project" value="UniProtKB-UniRule"/>
</dbReference>
<dbReference type="PANTHER" id="PTHR45635">
    <property type="entry name" value="ADP,ATP CARRIER PROTEIN 1-RELATED-RELATED"/>
    <property type="match status" value="1"/>
</dbReference>
<dbReference type="InterPro" id="IPR002113">
    <property type="entry name" value="ADT_euk_type"/>
</dbReference>
<keyword evidence="10 12" id="KW-0472">Membrane</keyword>
<comment type="function">
    <text evidence="12">Catalyzes the exchange of ADP and ATP across the membrane.</text>
</comment>
<evidence type="ECO:0000256" key="9">
    <source>
        <dbReference type="ARBA" id="ARBA00023128"/>
    </source>
</evidence>
<feature type="non-terminal residue" evidence="13">
    <location>
        <position position="205"/>
    </location>
</feature>